<proteinExistence type="predicted"/>
<organism evidence="1 2">
    <name type="scientific">Promicromonospora sukumoe</name>
    <dbReference type="NCBI Taxonomy" id="88382"/>
    <lineage>
        <taxon>Bacteria</taxon>
        <taxon>Bacillati</taxon>
        <taxon>Actinomycetota</taxon>
        <taxon>Actinomycetes</taxon>
        <taxon>Micrococcales</taxon>
        <taxon>Promicromonosporaceae</taxon>
        <taxon>Promicromonospora</taxon>
    </lineage>
</organism>
<dbReference type="AlphaFoldDB" id="A0A7W3JF46"/>
<name>A0A7W3JF46_9MICO</name>
<accession>A0A7W3JF46</accession>
<protein>
    <submittedName>
        <fullName evidence="1">Uncharacterized protein</fullName>
    </submittedName>
</protein>
<gene>
    <name evidence="1" type="ORF">FHX71_005708</name>
</gene>
<sequence length="243" mass="25402">MVAAVASLPDGDVVLATRDEPSRKVARSVRLVLGPERLGLLHVETPVTAWAVMLAGLVSGGLTASSARAVADVVLARITTRALVSSVASLESPTPTFRQHAGSLLPRTAFVVDPGRGTVGRFHERLGIPSGGDMLVVASSPKPVVADTTDLLPRPADVELVGAKPDWHATRWFEASTIDGPLSWAVASAASGAHRWTACEVCGRAAFGTCIFCDIALRPARAGLAPHARLPDQHQPEHQGVIS</sequence>
<dbReference type="Proteomes" id="UP000540568">
    <property type="component" value="Unassembled WGS sequence"/>
</dbReference>
<keyword evidence="2" id="KW-1185">Reference proteome</keyword>
<comment type="caution">
    <text evidence="1">The sequence shown here is derived from an EMBL/GenBank/DDBJ whole genome shotgun (WGS) entry which is preliminary data.</text>
</comment>
<evidence type="ECO:0000313" key="2">
    <source>
        <dbReference type="Proteomes" id="UP000540568"/>
    </source>
</evidence>
<reference evidence="1 2" key="1">
    <citation type="submission" date="2020-07" db="EMBL/GenBank/DDBJ databases">
        <title>Sequencing the genomes of 1000 actinobacteria strains.</title>
        <authorList>
            <person name="Klenk H.-P."/>
        </authorList>
    </citation>
    <scope>NUCLEOTIDE SEQUENCE [LARGE SCALE GENOMIC DNA]</scope>
    <source>
        <strain evidence="1 2">DSM 44121</strain>
    </source>
</reference>
<evidence type="ECO:0000313" key="1">
    <source>
        <dbReference type="EMBL" id="MBA8811701.1"/>
    </source>
</evidence>
<dbReference type="RefSeq" id="WP_182620785.1">
    <property type="nucleotide sequence ID" value="NZ_BAAATF010000001.1"/>
</dbReference>
<dbReference type="EMBL" id="JACGWV010000003">
    <property type="protein sequence ID" value="MBA8811701.1"/>
    <property type="molecule type" value="Genomic_DNA"/>
</dbReference>